<keyword evidence="3" id="KW-1185">Reference proteome</keyword>
<accession>A0A485NMJ5</accession>
<dbReference type="EMBL" id="CAAGRJ010018040">
    <property type="protein sequence ID" value="VFV33449.1"/>
    <property type="molecule type" value="Genomic_DNA"/>
</dbReference>
<gene>
    <name evidence="2" type="ORF">LYPA_23C013598</name>
</gene>
<dbReference type="Gene3D" id="1.10.1200.240">
    <property type="match status" value="1"/>
</dbReference>
<feature type="domain" description="Large ribosomal subunit protein eL19" evidence="1">
    <location>
        <begin position="2"/>
        <end position="86"/>
    </location>
</feature>
<dbReference type="SMART" id="SM01416">
    <property type="entry name" value="Ribosomal_L19e"/>
    <property type="match status" value="1"/>
</dbReference>
<sequence>DQYQKNTVACQKGRHMGISKRKGTAKARMPEKVTWMRRMRILCQLLSRHHDSEKTDCHMCHSLYLKVKGNLFKNRRILMEHIHKLKADKALKKLLLKRLLLKKVHRSRTKEAHKVCEEHLQAKKEEIIRLCPRSKRQRNKASSLLSVYSGLSNYT</sequence>
<dbReference type="SUPFAM" id="SSF48140">
    <property type="entry name" value="Ribosomal protein L19 (L19e)"/>
    <property type="match status" value="1"/>
</dbReference>
<proteinExistence type="predicted"/>
<reference evidence="2 3" key="1">
    <citation type="submission" date="2019-01" db="EMBL/GenBank/DDBJ databases">
        <authorList>
            <person name="Alioto T."/>
            <person name="Alioto T."/>
        </authorList>
    </citation>
    <scope>NUCLEOTIDE SEQUENCE [LARGE SCALE GENOMIC DNA]</scope>
</reference>
<organism evidence="2 3">
    <name type="scientific">Lynx pardinus</name>
    <name type="common">Iberian lynx</name>
    <name type="synonym">Felis pardina</name>
    <dbReference type="NCBI Taxonomy" id="191816"/>
    <lineage>
        <taxon>Eukaryota</taxon>
        <taxon>Metazoa</taxon>
        <taxon>Chordata</taxon>
        <taxon>Craniata</taxon>
        <taxon>Vertebrata</taxon>
        <taxon>Euteleostomi</taxon>
        <taxon>Mammalia</taxon>
        <taxon>Eutheria</taxon>
        <taxon>Laurasiatheria</taxon>
        <taxon>Carnivora</taxon>
        <taxon>Feliformia</taxon>
        <taxon>Felidae</taxon>
        <taxon>Felinae</taxon>
        <taxon>Lynx</taxon>
    </lineage>
</organism>
<dbReference type="GO" id="GO:0003735">
    <property type="term" value="F:structural constituent of ribosome"/>
    <property type="evidence" value="ECO:0007669"/>
    <property type="project" value="InterPro"/>
</dbReference>
<keyword evidence="2" id="KW-0689">Ribosomal protein</keyword>
<dbReference type="InterPro" id="IPR000196">
    <property type="entry name" value="Ribosomal_eL19_dom"/>
</dbReference>
<feature type="non-terminal residue" evidence="2">
    <location>
        <position position="155"/>
    </location>
</feature>
<dbReference type="GO" id="GO:0006412">
    <property type="term" value="P:translation"/>
    <property type="evidence" value="ECO:0007669"/>
    <property type="project" value="InterPro"/>
</dbReference>
<dbReference type="AlphaFoldDB" id="A0A485NMJ5"/>
<evidence type="ECO:0000259" key="1">
    <source>
        <dbReference type="SMART" id="SM01416"/>
    </source>
</evidence>
<dbReference type="GO" id="GO:0022625">
    <property type="term" value="C:cytosolic large ribosomal subunit"/>
    <property type="evidence" value="ECO:0007669"/>
    <property type="project" value="InterPro"/>
</dbReference>
<protein>
    <submittedName>
        <fullName evidence="2">60s ribosomal protein l19-like</fullName>
    </submittedName>
</protein>
<dbReference type="InterPro" id="IPR039547">
    <property type="entry name" value="Ribosomal_eL19"/>
</dbReference>
<dbReference type="GO" id="GO:0003723">
    <property type="term" value="F:RNA binding"/>
    <property type="evidence" value="ECO:0007669"/>
    <property type="project" value="InterPro"/>
</dbReference>
<evidence type="ECO:0000313" key="2">
    <source>
        <dbReference type="EMBL" id="VFV33449.1"/>
    </source>
</evidence>
<feature type="non-terminal residue" evidence="2">
    <location>
        <position position="1"/>
    </location>
</feature>
<dbReference type="FunFam" id="1.10.1200.240:FF:000001">
    <property type="entry name" value="Ribosomal protein L19"/>
    <property type="match status" value="1"/>
</dbReference>
<evidence type="ECO:0000313" key="3">
    <source>
        <dbReference type="Proteomes" id="UP000386466"/>
    </source>
</evidence>
<keyword evidence="2" id="KW-0687">Ribonucleoprotein</keyword>
<name>A0A485NMJ5_LYNPA</name>
<dbReference type="Proteomes" id="UP000386466">
    <property type="component" value="Unassembled WGS sequence"/>
</dbReference>
<dbReference type="InterPro" id="IPR057260">
    <property type="entry name" value="Ribosomal_L19e_C"/>
</dbReference>
<dbReference type="PANTHER" id="PTHR10722">
    <property type="entry name" value="60S RIBOSOMAL PROTEIN L19"/>
    <property type="match status" value="1"/>
</dbReference>
<dbReference type="Pfam" id="PF25476">
    <property type="entry name" value="Ribosomal_L19e_C"/>
    <property type="match status" value="1"/>
</dbReference>
<dbReference type="InterPro" id="IPR035970">
    <property type="entry name" value="60S_ribosomal_eL19_sf"/>
</dbReference>